<comment type="similarity">
    <text evidence="6">Belongs to the GOT1 family.</text>
</comment>
<evidence type="ECO:0000256" key="4">
    <source>
        <dbReference type="ARBA" id="ARBA00023034"/>
    </source>
</evidence>
<evidence type="ECO:0000256" key="6">
    <source>
        <dbReference type="ARBA" id="ARBA00025799"/>
    </source>
</evidence>
<dbReference type="InterPro" id="IPR007305">
    <property type="entry name" value="Vesicle_transpt_Got1/SFT2"/>
</dbReference>
<evidence type="ECO:0000256" key="5">
    <source>
        <dbReference type="ARBA" id="ARBA00023136"/>
    </source>
</evidence>
<feature type="compositionally biased region" description="Low complexity" evidence="7">
    <location>
        <begin position="141"/>
        <end position="165"/>
    </location>
</feature>
<dbReference type="PANTHER" id="PTHR21493:SF9">
    <property type="entry name" value="GOLGI TRANSPORT PROTEIN 1-RELATED"/>
    <property type="match status" value="1"/>
</dbReference>
<dbReference type="Pfam" id="PF04178">
    <property type="entry name" value="Got1"/>
    <property type="match status" value="1"/>
</dbReference>
<dbReference type="GO" id="GO:0000139">
    <property type="term" value="C:Golgi membrane"/>
    <property type="evidence" value="ECO:0007669"/>
    <property type="project" value="UniProtKB-SubCell"/>
</dbReference>
<dbReference type="Proteomes" id="UP000574390">
    <property type="component" value="Unassembled WGS sequence"/>
</dbReference>
<protein>
    <submittedName>
        <fullName evidence="9">Golgi transport 1B</fullName>
    </submittedName>
</protein>
<dbReference type="GO" id="GO:0006888">
    <property type="term" value="P:endoplasmic reticulum to Golgi vesicle-mediated transport"/>
    <property type="evidence" value="ECO:0007669"/>
    <property type="project" value="InterPro"/>
</dbReference>
<keyword evidence="5 8" id="KW-0472">Membrane</keyword>
<evidence type="ECO:0000256" key="2">
    <source>
        <dbReference type="ARBA" id="ARBA00022692"/>
    </source>
</evidence>
<gene>
    <name evidence="9" type="primary">GOLT1B</name>
    <name evidence="9" type="ORF">FOZ62_017907</name>
</gene>
<dbReference type="PANTHER" id="PTHR21493">
    <property type="entry name" value="CGI-141-RELATED/LIPASE CONTAINING PROTEIN"/>
    <property type="match status" value="1"/>
</dbReference>
<comment type="subcellular location">
    <subcellularLocation>
        <location evidence="1">Golgi apparatus membrane</location>
        <topology evidence="1">Multi-pass membrane protein</topology>
    </subcellularLocation>
</comment>
<feature type="transmembrane region" description="Helical" evidence="8">
    <location>
        <begin position="63"/>
        <end position="87"/>
    </location>
</feature>
<evidence type="ECO:0000256" key="1">
    <source>
        <dbReference type="ARBA" id="ARBA00004653"/>
    </source>
</evidence>
<feature type="transmembrane region" description="Helical" evidence="8">
    <location>
        <begin position="7"/>
        <end position="28"/>
    </location>
</feature>
<evidence type="ECO:0000256" key="7">
    <source>
        <dbReference type="SAM" id="MobiDB-lite"/>
    </source>
</evidence>
<feature type="region of interest" description="Disordered" evidence="7">
    <location>
        <begin position="141"/>
        <end position="190"/>
    </location>
</feature>
<dbReference type="AlphaFoldDB" id="A0A7J6PID4"/>
<evidence type="ECO:0000313" key="9">
    <source>
        <dbReference type="EMBL" id="KAF4695943.1"/>
    </source>
</evidence>
<sequence>MIDDNRKIGIGLCLLGLVCFFLGVIFFFDRALLALGNMAFLVGLSFLLGIHKTSRFFLRKEKATGSVCFFAGFALVIYGYAFVGFLVEAYGFWKLFAAFLPNVVHSLKLIPGVGFILSVPPLRWVADYAYDQRRLPLRSRVSPSLQSSSAPSQVASRGNSSSGSSAKATIRRSEERGGHDDSGKAALSGKSREELRRIAGIPTVNDFPYQCCEGWKARAPMRPAQYSFNPIRHTVDKFVIDEATGDMKQYKTKRTTSYLEPSACDAVTFNRRKGVVEWGDLQRLTNPRWSRAYHRDFTKNSKIFHRITGPMCKVYDIAARNKEPNPLRPSKKVTWKRLMAFLNPSRLEHPHIPQRLALFALYGPSDEEGFLRGGYLGRHKVADFEIDRIARECYETELIKMLKRPKDTLTVIVAELLPKALDVQYTEKDVKELLACITRDPDGYMQFSDLQPVIINDFHRRLRDVIERSHSPATTGNDGLPFQSAQASRLTAVCRKKKLLPNQEFEVLSSKLHRGATRIAPLEEQNKSESLSANVQLIRRLGPTHDRWDRYCALRQGAVLTGHNRRLVKLHAP</sequence>
<dbReference type="EMBL" id="JABANM010035770">
    <property type="protein sequence ID" value="KAF4695943.1"/>
    <property type="molecule type" value="Genomic_DNA"/>
</dbReference>
<feature type="transmembrane region" description="Helical" evidence="8">
    <location>
        <begin position="34"/>
        <end position="51"/>
    </location>
</feature>
<dbReference type="InterPro" id="IPR045176">
    <property type="entry name" value="Got1"/>
</dbReference>
<name>A0A7J6PID4_PEROL</name>
<comment type="caution">
    <text evidence="9">The sequence shown here is derived from an EMBL/GenBank/DDBJ whole genome shotgun (WGS) entry which is preliminary data.</text>
</comment>
<evidence type="ECO:0000256" key="3">
    <source>
        <dbReference type="ARBA" id="ARBA00022989"/>
    </source>
</evidence>
<organism evidence="9 10">
    <name type="scientific">Perkinsus olseni</name>
    <name type="common">Perkinsus atlanticus</name>
    <dbReference type="NCBI Taxonomy" id="32597"/>
    <lineage>
        <taxon>Eukaryota</taxon>
        <taxon>Sar</taxon>
        <taxon>Alveolata</taxon>
        <taxon>Perkinsozoa</taxon>
        <taxon>Perkinsea</taxon>
        <taxon>Perkinsida</taxon>
        <taxon>Perkinsidae</taxon>
        <taxon>Perkinsus</taxon>
    </lineage>
</organism>
<accession>A0A7J6PID4</accession>
<reference evidence="9 10" key="1">
    <citation type="submission" date="2020-04" db="EMBL/GenBank/DDBJ databases">
        <title>Perkinsus olseni comparative genomics.</title>
        <authorList>
            <person name="Bogema D.R."/>
        </authorList>
    </citation>
    <scope>NUCLEOTIDE SEQUENCE [LARGE SCALE GENOMIC DNA]</scope>
    <source>
        <strain evidence="9">ATCC PRA-205</strain>
    </source>
</reference>
<dbReference type="GO" id="GO:0005829">
    <property type="term" value="C:cytosol"/>
    <property type="evidence" value="ECO:0007669"/>
    <property type="project" value="GOC"/>
</dbReference>
<keyword evidence="2 8" id="KW-0812">Transmembrane</keyword>
<evidence type="ECO:0000256" key="8">
    <source>
        <dbReference type="SAM" id="Phobius"/>
    </source>
</evidence>
<dbReference type="GO" id="GO:0042147">
    <property type="term" value="P:retrograde transport, endosome to Golgi"/>
    <property type="evidence" value="ECO:0007669"/>
    <property type="project" value="InterPro"/>
</dbReference>
<feature type="compositionally biased region" description="Basic and acidic residues" evidence="7">
    <location>
        <begin position="171"/>
        <end position="183"/>
    </location>
</feature>
<keyword evidence="4" id="KW-0333">Golgi apparatus</keyword>
<keyword evidence="3 8" id="KW-1133">Transmembrane helix</keyword>
<proteinExistence type="inferred from homology"/>
<evidence type="ECO:0000313" key="10">
    <source>
        <dbReference type="Proteomes" id="UP000574390"/>
    </source>
</evidence>